<evidence type="ECO:0000256" key="2">
    <source>
        <dbReference type="ARBA" id="ARBA00010145"/>
    </source>
</evidence>
<evidence type="ECO:0000256" key="7">
    <source>
        <dbReference type="ARBA" id="ARBA00023136"/>
    </source>
</evidence>
<dbReference type="AlphaFoldDB" id="A0A9D1T055"/>
<organism evidence="9 10">
    <name type="scientific">Candidatus Aphodoplasma excrementigallinarum</name>
    <dbReference type="NCBI Taxonomy" id="2840673"/>
    <lineage>
        <taxon>Bacteria</taxon>
        <taxon>Bacillati</taxon>
        <taxon>Bacillota</taxon>
        <taxon>Clostridia</taxon>
        <taxon>Eubacteriales</taxon>
        <taxon>Candidatus Aphodoplasma</taxon>
    </lineage>
</organism>
<keyword evidence="4" id="KW-1003">Cell membrane</keyword>
<feature type="transmembrane region" description="Helical" evidence="8">
    <location>
        <begin position="231"/>
        <end position="263"/>
    </location>
</feature>
<keyword evidence="3" id="KW-0813">Transport</keyword>
<feature type="transmembrane region" description="Helical" evidence="8">
    <location>
        <begin position="37"/>
        <end position="56"/>
    </location>
</feature>
<protein>
    <submittedName>
        <fullName evidence="9">AEC family transporter</fullName>
    </submittedName>
</protein>
<feature type="transmembrane region" description="Helical" evidence="8">
    <location>
        <begin position="201"/>
        <end position="219"/>
    </location>
</feature>
<evidence type="ECO:0000313" key="10">
    <source>
        <dbReference type="Proteomes" id="UP000886743"/>
    </source>
</evidence>
<dbReference type="GO" id="GO:0005886">
    <property type="term" value="C:plasma membrane"/>
    <property type="evidence" value="ECO:0007669"/>
    <property type="project" value="UniProtKB-SubCell"/>
</dbReference>
<comment type="similarity">
    <text evidence="2">Belongs to the auxin efflux carrier (TC 2.A.69) family.</text>
</comment>
<dbReference type="PANTHER" id="PTHR36838:SF4">
    <property type="entry name" value="AUXIN EFFLUX CARRIER FAMILY PROTEIN"/>
    <property type="match status" value="1"/>
</dbReference>
<feature type="transmembrane region" description="Helical" evidence="8">
    <location>
        <begin position="103"/>
        <end position="122"/>
    </location>
</feature>
<evidence type="ECO:0000313" key="9">
    <source>
        <dbReference type="EMBL" id="HIV03190.1"/>
    </source>
</evidence>
<evidence type="ECO:0000256" key="3">
    <source>
        <dbReference type="ARBA" id="ARBA00022448"/>
    </source>
</evidence>
<feature type="transmembrane region" description="Helical" evidence="8">
    <location>
        <begin position="128"/>
        <end position="149"/>
    </location>
</feature>
<feature type="transmembrane region" description="Helical" evidence="8">
    <location>
        <begin position="283"/>
        <end position="306"/>
    </location>
</feature>
<dbReference type="PANTHER" id="PTHR36838">
    <property type="entry name" value="AUXIN EFFLUX CARRIER FAMILY PROTEIN"/>
    <property type="match status" value="1"/>
</dbReference>
<comment type="caution">
    <text evidence="9">The sequence shown here is derived from an EMBL/GenBank/DDBJ whole genome shotgun (WGS) entry which is preliminary data.</text>
</comment>
<feature type="transmembrane region" description="Helical" evidence="8">
    <location>
        <begin position="6"/>
        <end position="25"/>
    </location>
</feature>
<name>A0A9D1T055_9FIRM</name>
<dbReference type="EMBL" id="DVOF01000187">
    <property type="protein sequence ID" value="HIV03190.1"/>
    <property type="molecule type" value="Genomic_DNA"/>
</dbReference>
<sequence>MDSLILAASVVFPIFALIVLGYFLRRIKMVDEHSLGVINKLVFKVFLPVLLFYNIYTTDAATAFDGPFLLYALTCILVITLLLFLIVPLFVKENSRRGVFIQGVFRSNFVLFGLPVTVLLLGEDGAGLTSVAIAMVVPAFNILAVICLEVFRGGKPSPLKILKGIVTNPLIIASVLGIIFLASGIKIPDFAEGVVRDISRVATPLALIALGGSFTFTAVKGNIPILSWAVVLRLIVIPVAALGIGALIGFRGAQIVALLSMFASPTAVSSYTMAQQMDGDSDLAAQIVVFTSAFSILTMFLLIFTLKSLALI</sequence>
<accession>A0A9D1T055</accession>
<feature type="transmembrane region" description="Helical" evidence="8">
    <location>
        <begin position="68"/>
        <end position="91"/>
    </location>
</feature>
<keyword evidence="7 8" id="KW-0472">Membrane</keyword>
<evidence type="ECO:0000256" key="5">
    <source>
        <dbReference type="ARBA" id="ARBA00022692"/>
    </source>
</evidence>
<dbReference type="InterPro" id="IPR038770">
    <property type="entry name" value="Na+/solute_symporter_sf"/>
</dbReference>
<evidence type="ECO:0000256" key="4">
    <source>
        <dbReference type="ARBA" id="ARBA00022475"/>
    </source>
</evidence>
<dbReference type="InterPro" id="IPR004776">
    <property type="entry name" value="Mem_transp_PIN-like"/>
</dbReference>
<comment type="subcellular location">
    <subcellularLocation>
        <location evidence="1">Cell membrane</location>
        <topology evidence="1">Multi-pass membrane protein</topology>
    </subcellularLocation>
</comment>
<evidence type="ECO:0000256" key="1">
    <source>
        <dbReference type="ARBA" id="ARBA00004651"/>
    </source>
</evidence>
<gene>
    <name evidence="9" type="ORF">IAC74_06405</name>
</gene>
<dbReference type="Proteomes" id="UP000886743">
    <property type="component" value="Unassembled WGS sequence"/>
</dbReference>
<dbReference type="GO" id="GO:0055085">
    <property type="term" value="P:transmembrane transport"/>
    <property type="evidence" value="ECO:0007669"/>
    <property type="project" value="InterPro"/>
</dbReference>
<keyword evidence="6 8" id="KW-1133">Transmembrane helix</keyword>
<proteinExistence type="inferred from homology"/>
<dbReference type="Pfam" id="PF03547">
    <property type="entry name" value="Mem_trans"/>
    <property type="match status" value="1"/>
</dbReference>
<reference evidence="9" key="2">
    <citation type="journal article" date="2021" name="PeerJ">
        <title>Extensive microbial diversity within the chicken gut microbiome revealed by metagenomics and culture.</title>
        <authorList>
            <person name="Gilroy R."/>
            <person name="Ravi A."/>
            <person name="Getino M."/>
            <person name="Pursley I."/>
            <person name="Horton D.L."/>
            <person name="Alikhan N.F."/>
            <person name="Baker D."/>
            <person name="Gharbi K."/>
            <person name="Hall N."/>
            <person name="Watson M."/>
            <person name="Adriaenssens E.M."/>
            <person name="Foster-Nyarko E."/>
            <person name="Jarju S."/>
            <person name="Secka A."/>
            <person name="Antonio M."/>
            <person name="Oren A."/>
            <person name="Chaudhuri R.R."/>
            <person name="La Ragione R."/>
            <person name="Hildebrand F."/>
            <person name="Pallen M.J."/>
        </authorList>
    </citation>
    <scope>NUCLEOTIDE SEQUENCE</scope>
    <source>
        <strain evidence="9">4920</strain>
    </source>
</reference>
<feature type="transmembrane region" description="Helical" evidence="8">
    <location>
        <begin position="161"/>
        <end position="181"/>
    </location>
</feature>
<keyword evidence="5 8" id="KW-0812">Transmembrane</keyword>
<dbReference type="Gene3D" id="1.20.1530.20">
    <property type="match status" value="1"/>
</dbReference>
<reference evidence="9" key="1">
    <citation type="submission" date="2020-10" db="EMBL/GenBank/DDBJ databases">
        <authorList>
            <person name="Gilroy R."/>
        </authorList>
    </citation>
    <scope>NUCLEOTIDE SEQUENCE</scope>
    <source>
        <strain evidence="9">4920</strain>
    </source>
</reference>
<evidence type="ECO:0000256" key="8">
    <source>
        <dbReference type="SAM" id="Phobius"/>
    </source>
</evidence>
<evidence type="ECO:0000256" key="6">
    <source>
        <dbReference type="ARBA" id="ARBA00022989"/>
    </source>
</evidence>